<dbReference type="AlphaFoldDB" id="A0A1A8QSF7"/>
<reference evidence="2" key="2">
    <citation type="submission" date="2016-06" db="EMBL/GenBank/DDBJ databases">
        <title>The genome of a short-lived fish provides insights into sex chromosome evolution and the genetic control of aging.</title>
        <authorList>
            <person name="Reichwald K."/>
            <person name="Felder M."/>
            <person name="Petzold A."/>
            <person name="Koch P."/>
            <person name="Groth M."/>
            <person name="Platzer M."/>
        </authorList>
    </citation>
    <scope>NUCLEOTIDE SEQUENCE</scope>
    <source>
        <tissue evidence="2">Brain</tissue>
    </source>
</reference>
<protein>
    <submittedName>
        <fullName evidence="2">1-acylglycerol-3-phosphate O-acyltransferase 4 (Lysophosphatidic acid acyltransferase, delta)</fullName>
    </submittedName>
</protein>
<dbReference type="EMBL" id="HAEH01012971">
    <property type="protein sequence ID" value="SBR96198.1"/>
    <property type="molecule type" value="Transcribed_RNA"/>
</dbReference>
<sequence length="42" mass="4167">LLLTQLISSGSVLTITAAVAVCSAAAVTSSIFCGISVDDRPD</sequence>
<keyword evidence="1" id="KW-0472">Membrane</keyword>
<proteinExistence type="predicted"/>
<dbReference type="GO" id="GO:0016746">
    <property type="term" value="F:acyltransferase activity"/>
    <property type="evidence" value="ECO:0007669"/>
    <property type="project" value="UniProtKB-KW"/>
</dbReference>
<keyword evidence="2" id="KW-0808">Transferase</keyword>
<feature type="non-terminal residue" evidence="2">
    <location>
        <position position="1"/>
    </location>
</feature>
<gene>
    <name evidence="2" type="primary">AGPAT4</name>
</gene>
<evidence type="ECO:0000313" key="2">
    <source>
        <dbReference type="EMBL" id="SBR96198.1"/>
    </source>
</evidence>
<keyword evidence="1" id="KW-1133">Transmembrane helix</keyword>
<feature type="transmembrane region" description="Helical" evidence="1">
    <location>
        <begin position="12"/>
        <end position="37"/>
    </location>
</feature>
<evidence type="ECO:0000256" key="1">
    <source>
        <dbReference type="SAM" id="Phobius"/>
    </source>
</evidence>
<name>A0A1A8QSF7_9TELE</name>
<keyword evidence="2" id="KW-0012">Acyltransferase</keyword>
<accession>A0A1A8QSF7</accession>
<organism evidence="2">
    <name type="scientific">Nothobranchius rachovii</name>
    <name type="common">bluefin notho</name>
    <dbReference type="NCBI Taxonomy" id="451742"/>
    <lineage>
        <taxon>Eukaryota</taxon>
        <taxon>Metazoa</taxon>
        <taxon>Chordata</taxon>
        <taxon>Craniata</taxon>
        <taxon>Vertebrata</taxon>
        <taxon>Euteleostomi</taxon>
        <taxon>Actinopterygii</taxon>
        <taxon>Neopterygii</taxon>
        <taxon>Teleostei</taxon>
        <taxon>Neoteleostei</taxon>
        <taxon>Acanthomorphata</taxon>
        <taxon>Ovalentaria</taxon>
        <taxon>Atherinomorphae</taxon>
        <taxon>Cyprinodontiformes</taxon>
        <taxon>Nothobranchiidae</taxon>
        <taxon>Nothobranchius</taxon>
    </lineage>
</organism>
<reference evidence="2" key="1">
    <citation type="submission" date="2016-05" db="EMBL/GenBank/DDBJ databases">
        <authorList>
            <person name="Lavstsen T."/>
            <person name="Jespersen J.S."/>
        </authorList>
    </citation>
    <scope>NUCLEOTIDE SEQUENCE</scope>
    <source>
        <tissue evidence="2">Brain</tissue>
    </source>
</reference>
<keyword evidence="1" id="KW-0812">Transmembrane</keyword>